<sequence>MLPKKLQTYFLLTGNWLGKQITRTAQGPNTNIAVVRLIYASEMKFISAAEINTAPTR</sequence>
<name>A0A0A9AMR0_ARUDO</name>
<organism evidence="1">
    <name type="scientific">Arundo donax</name>
    <name type="common">Giant reed</name>
    <name type="synonym">Donax arundinaceus</name>
    <dbReference type="NCBI Taxonomy" id="35708"/>
    <lineage>
        <taxon>Eukaryota</taxon>
        <taxon>Viridiplantae</taxon>
        <taxon>Streptophyta</taxon>
        <taxon>Embryophyta</taxon>
        <taxon>Tracheophyta</taxon>
        <taxon>Spermatophyta</taxon>
        <taxon>Magnoliopsida</taxon>
        <taxon>Liliopsida</taxon>
        <taxon>Poales</taxon>
        <taxon>Poaceae</taxon>
        <taxon>PACMAD clade</taxon>
        <taxon>Arundinoideae</taxon>
        <taxon>Arundineae</taxon>
        <taxon>Arundo</taxon>
    </lineage>
</organism>
<accession>A0A0A9AMR0</accession>
<proteinExistence type="predicted"/>
<evidence type="ECO:0000313" key="1">
    <source>
        <dbReference type="EMBL" id="JAD50205.1"/>
    </source>
</evidence>
<reference evidence="1" key="2">
    <citation type="journal article" date="2015" name="Data Brief">
        <title>Shoot transcriptome of the giant reed, Arundo donax.</title>
        <authorList>
            <person name="Barrero R.A."/>
            <person name="Guerrero F.D."/>
            <person name="Moolhuijzen P."/>
            <person name="Goolsby J.A."/>
            <person name="Tidwell J."/>
            <person name="Bellgard S.E."/>
            <person name="Bellgard M.I."/>
        </authorList>
    </citation>
    <scope>NUCLEOTIDE SEQUENCE</scope>
    <source>
        <tissue evidence="1">Shoot tissue taken approximately 20 cm above the soil surface</tissue>
    </source>
</reference>
<dbReference type="EMBL" id="GBRH01247690">
    <property type="protein sequence ID" value="JAD50205.1"/>
    <property type="molecule type" value="Transcribed_RNA"/>
</dbReference>
<protein>
    <submittedName>
        <fullName evidence="1">Uncharacterized protein</fullName>
    </submittedName>
</protein>
<dbReference type="AlphaFoldDB" id="A0A0A9AMR0"/>
<reference evidence="1" key="1">
    <citation type="submission" date="2014-09" db="EMBL/GenBank/DDBJ databases">
        <authorList>
            <person name="Magalhaes I.L.F."/>
            <person name="Oliveira U."/>
            <person name="Santos F.R."/>
            <person name="Vidigal T.H.D.A."/>
            <person name="Brescovit A.D."/>
            <person name="Santos A.J."/>
        </authorList>
    </citation>
    <scope>NUCLEOTIDE SEQUENCE</scope>
    <source>
        <tissue evidence="1">Shoot tissue taken approximately 20 cm above the soil surface</tissue>
    </source>
</reference>